<gene>
    <name evidence="1" type="ORF">IT774_04710</name>
</gene>
<proteinExistence type="predicted"/>
<evidence type="ECO:0000313" key="2">
    <source>
        <dbReference type="Proteomes" id="UP000595095"/>
    </source>
</evidence>
<dbReference type="AlphaFoldDB" id="A0A7S9DZF1"/>
<dbReference type="RefSeq" id="WP_195811559.1">
    <property type="nucleotide sequence ID" value="NZ_CP064795.1"/>
</dbReference>
<name>A0A7S9DZF1_9ALTE</name>
<accession>A0A7S9DZF1</accession>
<reference evidence="1 2" key="1">
    <citation type="submission" date="2020-11" db="EMBL/GenBank/DDBJ databases">
        <title>Complete genome sequence for Salinimonas sp. strain G2-b.</title>
        <authorList>
            <person name="Park S.-J."/>
        </authorList>
    </citation>
    <scope>NUCLEOTIDE SEQUENCE [LARGE SCALE GENOMIC DNA]</scope>
    <source>
        <strain evidence="1 2">G2-b</strain>
    </source>
</reference>
<keyword evidence="2" id="KW-1185">Reference proteome</keyword>
<sequence length="186" mass="21702">MKSLQRNTEEYIQATRQWIDQVVIGHNFCPFARFVRSPETIHYAVNAAYQAEDIMLALHAECQRLDNTPDIATTLLILPGLKQFDRYLDVLELAQVMLEQWHYEGVYQLASFHPHYQFEGEAADAPSNYTNRSPYPVLHLLRETDITRVMADYEDPHSIFENNMAETEKQGCAHFEQLLQQCKKPR</sequence>
<evidence type="ECO:0000313" key="1">
    <source>
        <dbReference type="EMBL" id="QPG06483.1"/>
    </source>
</evidence>
<protein>
    <submittedName>
        <fullName evidence="1">DUF1415 domain-containing protein</fullName>
    </submittedName>
</protein>
<dbReference type="Proteomes" id="UP000595095">
    <property type="component" value="Chromosome"/>
</dbReference>
<organism evidence="1 2">
    <name type="scientific">Salinimonas marina</name>
    <dbReference type="NCBI Taxonomy" id="2785918"/>
    <lineage>
        <taxon>Bacteria</taxon>
        <taxon>Pseudomonadati</taxon>
        <taxon>Pseudomonadota</taxon>
        <taxon>Gammaproteobacteria</taxon>
        <taxon>Alteromonadales</taxon>
        <taxon>Alteromonadaceae</taxon>
        <taxon>Alteromonas/Salinimonas group</taxon>
        <taxon>Salinimonas</taxon>
    </lineage>
</organism>
<dbReference type="KEGG" id="smaa:IT774_04710"/>
<dbReference type="Pfam" id="PF07209">
    <property type="entry name" value="DUF1415"/>
    <property type="match status" value="1"/>
</dbReference>
<dbReference type="InterPro" id="IPR009858">
    <property type="entry name" value="DUF1415"/>
</dbReference>
<dbReference type="EMBL" id="CP064795">
    <property type="protein sequence ID" value="QPG06483.1"/>
    <property type="molecule type" value="Genomic_DNA"/>
</dbReference>